<dbReference type="SUPFAM" id="SSF54171">
    <property type="entry name" value="DNA-binding domain"/>
    <property type="match status" value="1"/>
</dbReference>
<name>T1JBQ0_STRMM</name>
<dbReference type="PhylomeDB" id="T1JBQ0"/>
<dbReference type="PROSITE" id="PS50982">
    <property type="entry name" value="MBD"/>
    <property type="match status" value="1"/>
</dbReference>
<dbReference type="STRING" id="126957.T1JBQ0"/>
<sequence length="386" mass="43820">MPDKDITKSATAGVTKLDRKQVEPDVTATQDAKDRFERNKAKSRAIILQCLVPRLQPAAMKFPTTKQVWDHLKALFELSSLAREAALLETFYLIRRKDNEEVDSFIARVEKAADDLAGAADDLKPADRNKAYLLINRIGKEYEHQVQAICQWQTADFTFEKVSKALLAEANRRRLAAESDKAMKSTMNYYMHRKSSKQQPTSSFSQQNASQSSSSKPNSEFLIKSREGPVPGKSGWIREQVQRQSGETAGQWDVYFYPSGQQVKLRSRPEVRSYCENELNEPYVAADYDWKPSQKPVDTVVQEPSTEQAVVEPQGATDESDNNGTSEDSYETYAVRVYLAEISEPNTYEEAIASPQKAEWVSAMREELDTLEEREVFELVDHPNHC</sequence>
<accession>T1JBQ0</accession>
<reference evidence="4" key="1">
    <citation type="submission" date="2011-05" db="EMBL/GenBank/DDBJ databases">
        <authorList>
            <person name="Richards S.R."/>
            <person name="Qu J."/>
            <person name="Jiang H."/>
            <person name="Jhangiani S.N."/>
            <person name="Agravi P."/>
            <person name="Goodspeed R."/>
            <person name="Gross S."/>
            <person name="Mandapat C."/>
            <person name="Jackson L."/>
            <person name="Mathew T."/>
            <person name="Pu L."/>
            <person name="Thornton R."/>
            <person name="Saada N."/>
            <person name="Wilczek-Boney K.B."/>
            <person name="Lee S."/>
            <person name="Kovar C."/>
            <person name="Wu Y."/>
            <person name="Scherer S.E."/>
            <person name="Worley K.C."/>
            <person name="Muzny D.M."/>
            <person name="Gibbs R."/>
        </authorList>
    </citation>
    <scope>NUCLEOTIDE SEQUENCE</scope>
    <source>
        <strain evidence="4">Brora</strain>
    </source>
</reference>
<proteinExistence type="predicted"/>
<feature type="region of interest" description="Disordered" evidence="1">
    <location>
        <begin position="192"/>
        <end position="237"/>
    </location>
</feature>
<feature type="compositionally biased region" description="Low complexity" evidence="1">
    <location>
        <begin position="202"/>
        <end position="215"/>
    </location>
</feature>
<feature type="region of interest" description="Disordered" evidence="1">
    <location>
        <begin position="305"/>
        <end position="328"/>
    </location>
</feature>
<dbReference type="Proteomes" id="UP000014500">
    <property type="component" value="Unassembled WGS sequence"/>
</dbReference>
<dbReference type="Pfam" id="PF14223">
    <property type="entry name" value="Retrotran_gag_2"/>
    <property type="match status" value="1"/>
</dbReference>
<dbReference type="Pfam" id="PF01429">
    <property type="entry name" value="MBD"/>
    <property type="match status" value="1"/>
</dbReference>
<dbReference type="eggNOG" id="KOG0017">
    <property type="taxonomic scope" value="Eukaryota"/>
</dbReference>
<reference evidence="3" key="2">
    <citation type="submission" date="2015-02" db="UniProtKB">
        <authorList>
            <consortium name="EnsemblMetazoa"/>
        </authorList>
    </citation>
    <scope>IDENTIFICATION</scope>
</reference>
<dbReference type="PANTHER" id="PTHR47481:SF22">
    <property type="entry name" value="RETROTRANSPOSON GAG DOMAIN-CONTAINING PROTEIN"/>
    <property type="match status" value="1"/>
</dbReference>
<evidence type="ECO:0000259" key="2">
    <source>
        <dbReference type="PROSITE" id="PS50982"/>
    </source>
</evidence>
<dbReference type="AlphaFoldDB" id="T1JBQ0"/>
<evidence type="ECO:0000256" key="1">
    <source>
        <dbReference type="SAM" id="MobiDB-lite"/>
    </source>
</evidence>
<dbReference type="PANTHER" id="PTHR47481">
    <property type="match status" value="1"/>
</dbReference>
<dbReference type="EnsemblMetazoa" id="SMAR011203-RA">
    <property type="protein sequence ID" value="SMAR011203-PA"/>
    <property type="gene ID" value="SMAR011203"/>
</dbReference>
<organism evidence="3 4">
    <name type="scientific">Strigamia maritima</name>
    <name type="common">European centipede</name>
    <name type="synonym">Geophilus maritimus</name>
    <dbReference type="NCBI Taxonomy" id="126957"/>
    <lineage>
        <taxon>Eukaryota</taxon>
        <taxon>Metazoa</taxon>
        <taxon>Ecdysozoa</taxon>
        <taxon>Arthropoda</taxon>
        <taxon>Myriapoda</taxon>
        <taxon>Chilopoda</taxon>
        <taxon>Pleurostigmophora</taxon>
        <taxon>Geophilomorpha</taxon>
        <taxon>Linotaeniidae</taxon>
        <taxon>Strigamia</taxon>
    </lineage>
</organism>
<dbReference type="GO" id="GO:0003677">
    <property type="term" value="F:DNA binding"/>
    <property type="evidence" value="ECO:0007669"/>
    <property type="project" value="InterPro"/>
</dbReference>
<evidence type="ECO:0000313" key="3">
    <source>
        <dbReference type="EnsemblMetazoa" id="SMAR011203-PA"/>
    </source>
</evidence>
<evidence type="ECO:0000313" key="4">
    <source>
        <dbReference type="Proteomes" id="UP000014500"/>
    </source>
</evidence>
<dbReference type="InterPro" id="IPR016177">
    <property type="entry name" value="DNA-bd_dom_sf"/>
</dbReference>
<keyword evidence="4" id="KW-1185">Reference proteome</keyword>
<dbReference type="InterPro" id="IPR001739">
    <property type="entry name" value="Methyl_CpG_DNA-bd"/>
</dbReference>
<feature type="domain" description="MBD" evidence="2">
    <location>
        <begin position="222"/>
        <end position="295"/>
    </location>
</feature>
<dbReference type="HOGENOM" id="CLU_028451_0_0_1"/>
<dbReference type="Gene3D" id="3.30.890.10">
    <property type="entry name" value="Methyl-cpg-binding Protein 2, Chain A"/>
    <property type="match status" value="1"/>
</dbReference>
<dbReference type="EMBL" id="JH432017">
    <property type="status" value="NOT_ANNOTATED_CDS"/>
    <property type="molecule type" value="Genomic_DNA"/>
</dbReference>
<protein>
    <recommendedName>
        <fullName evidence="2">MBD domain-containing protein</fullName>
    </recommendedName>
</protein>